<dbReference type="InterPro" id="IPR010431">
    <property type="entry name" value="Fascin"/>
</dbReference>
<dbReference type="STRING" id="4537.A0A0E0L042"/>
<dbReference type="PANTHER" id="PTHR10551:SF28">
    <property type="entry name" value="OS05G0244500 PROTEIN"/>
    <property type="match status" value="1"/>
</dbReference>
<keyword evidence="3 4" id="KW-0326">Glycosidase</keyword>
<feature type="chain" id="PRO_5002365638" evidence="5">
    <location>
        <begin position="33"/>
        <end position="509"/>
    </location>
</feature>
<feature type="domain" description="Glycoside hydrolase family 5" evidence="6">
    <location>
        <begin position="231"/>
        <end position="489"/>
    </location>
</feature>
<dbReference type="OMA" id="AEWMVEN"/>
<accession>A0A0E0L042</accession>
<organism evidence="8">
    <name type="scientific">Oryza punctata</name>
    <name type="common">Red rice</name>
    <dbReference type="NCBI Taxonomy" id="4537"/>
    <lineage>
        <taxon>Eukaryota</taxon>
        <taxon>Viridiplantae</taxon>
        <taxon>Streptophyta</taxon>
        <taxon>Embryophyta</taxon>
        <taxon>Tracheophyta</taxon>
        <taxon>Spermatophyta</taxon>
        <taxon>Magnoliopsida</taxon>
        <taxon>Liliopsida</taxon>
        <taxon>Poales</taxon>
        <taxon>Poaceae</taxon>
        <taxon>BOP clade</taxon>
        <taxon>Oryzoideae</taxon>
        <taxon>Oryzeae</taxon>
        <taxon>Oryzinae</taxon>
        <taxon>Oryza</taxon>
    </lineage>
</organism>
<dbReference type="FunFam" id="3.20.20.80:FF:000067">
    <property type="entry name" value="Glucan 1,3-beta-glucosidase A"/>
    <property type="match status" value="1"/>
</dbReference>
<sequence length="509" mass="56374">MSHHCIMSSRRLLKRAWLLLLVSSWLCSLSDAKRTTPPSTRVPVRAVCLGGWLVTEGWILPSLFDAIPNNDLLDGAQLQLKAVAAGAYLTVVGGVAVVANRTQTPSTSETFKLWRINETTFNFRASSGQFVGAGSDGGAAVVAVAAAPGPSETFQVARDDGDKRRVRIRAPNGHFLQVALGSNSVTADYYGESTSWGDDDPSVFAVTKVLELQGEYQICNGYGTSKAAPILRNHWSTYIVEEDFKLISASGLTAVRIPVGWWIASDPNPPAPYVGGSLQTLDNAFKWAEKYKLGVIIDLHAAPGSQNPWEHSSSRDGTQEWGTSDANIAETVQSPSLLAVELMNEPFAPRATLESLMKYYHDGYNAVRKYSSTAYVIMSNRLGPHDPTEFLQFANGFPRAVIDVHYYTVFNDLFNNLTVQQNIDFIKSNFSSELKNVTTQNGPLTFVGEWVAEWRVPNATKEEYQRYAKVQMDVYGQATFGWSYWTLKNVNNHWNLEWMINNGYISLKT</sequence>
<reference evidence="8" key="1">
    <citation type="submission" date="2015-04" db="UniProtKB">
        <authorList>
            <consortium name="EnsemblPlants"/>
        </authorList>
    </citation>
    <scope>IDENTIFICATION</scope>
</reference>
<protein>
    <submittedName>
        <fullName evidence="8">Uncharacterized protein</fullName>
    </submittedName>
</protein>
<dbReference type="InterPro" id="IPR008999">
    <property type="entry name" value="Actin-crosslinking"/>
</dbReference>
<name>A0A0E0L042_ORYPU</name>
<evidence type="ECO:0000259" key="7">
    <source>
        <dbReference type="Pfam" id="PF25490"/>
    </source>
</evidence>
<dbReference type="InterPro" id="IPR017853">
    <property type="entry name" value="GH"/>
</dbReference>
<dbReference type="GO" id="GO:0007163">
    <property type="term" value="P:establishment or maintenance of cell polarity"/>
    <property type="evidence" value="ECO:0007669"/>
    <property type="project" value="TreeGrafter"/>
</dbReference>
<dbReference type="Gramene" id="OPUNC05G07700.1">
    <property type="protein sequence ID" value="OPUNC05G07700.1"/>
    <property type="gene ID" value="OPUNC05G07700"/>
</dbReference>
<evidence type="ECO:0000256" key="4">
    <source>
        <dbReference type="RuleBase" id="RU361153"/>
    </source>
</evidence>
<dbReference type="Pfam" id="PF00150">
    <property type="entry name" value="Cellulase"/>
    <property type="match status" value="1"/>
</dbReference>
<evidence type="ECO:0000259" key="6">
    <source>
        <dbReference type="Pfam" id="PF00150"/>
    </source>
</evidence>
<dbReference type="eggNOG" id="ENOG502QPYU">
    <property type="taxonomic scope" value="Eukaryota"/>
</dbReference>
<comment type="similarity">
    <text evidence="1 4">Belongs to the glycosyl hydrolase 5 (cellulase A) family.</text>
</comment>
<dbReference type="CDD" id="cd00257">
    <property type="entry name" value="beta-trefoil_FSCN-like"/>
    <property type="match status" value="1"/>
</dbReference>
<dbReference type="PANTHER" id="PTHR10551">
    <property type="entry name" value="FASCIN"/>
    <property type="match status" value="1"/>
</dbReference>
<dbReference type="Pfam" id="PF25490">
    <property type="entry name" value="DUF7910"/>
    <property type="match status" value="1"/>
</dbReference>
<keyword evidence="5" id="KW-0732">Signal</keyword>
<keyword evidence="2 4" id="KW-0378">Hydrolase</keyword>
<dbReference type="HOGENOM" id="CLU_004624_3_1_1"/>
<evidence type="ECO:0000313" key="8">
    <source>
        <dbReference type="EnsemblPlants" id="OPUNC05G07700.1"/>
    </source>
</evidence>
<dbReference type="GO" id="GO:0051017">
    <property type="term" value="P:actin filament bundle assembly"/>
    <property type="evidence" value="ECO:0007669"/>
    <property type="project" value="TreeGrafter"/>
</dbReference>
<proteinExistence type="inferred from homology"/>
<feature type="signal peptide" evidence="5">
    <location>
        <begin position="1"/>
        <end position="32"/>
    </location>
</feature>
<dbReference type="SUPFAM" id="SSF50405">
    <property type="entry name" value="Actin-crosslinking proteins"/>
    <property type="match status" value="1"/>
</dbReference>
<dbReference type="GO" id="GO:0000272">
    <property type="term" value="P:polysaccharide catabolic process"/>
    <property type="evidence" value="ECO:0007669"/>
    <property type="project" value="InterPro"/>
</dbReference>
<dbReference type="PROSITE" id="PS00659">
    <property type="entry name" value="GLYCOSYL_HYDROL_F5"/>
    <property type="match status" value="1"/>
</dbReference>
<dbReference type="GO" id="GO:0015629">
    <property type="term" value="C:actin cytoskeleton"/>
    <property type="evidence" value="ECO:0007669"/>
    <property type="project" value="TreeGrafter"/>
</dbReference>
<dbReference type="GO" id="GO:0051015">
    <property type="term" value="F:actin filament binding"/>
    <property type="evidence" value="ECO:0007669"/>
    <property type="project" value="InterPro"/>
</dbReference>
<dbReference type="GO" id="GO:0005737">
    <property type="term" value="C:cytoplasm"/>
    <property type="evidence" value="ECO:0007669"/>
    <property type="project" value="TreeGrafter"/>
</dbReference>
<dbReference type="AlphaFoldDB" id="A0A0E0L042"/>
<reference evidence="8" key="2">
    <citation type="submission" date="2018-05" db="EMBL/GenBank/DDBJ databases">
        <title>OpunRS2 (Oryza punctata Reference Sequence Version 2).</title>
        <authorList>
            <person name="Zhang J."/>
            <person name="Kudrna D."/>
            <person name="Lee S."/>
            <person name="Talag J."/>
            <person name="Welchert J."/>
            <person name="Wing R.A."/>
        </authorList>
    </citation>
    <scope>NUCLEOTIDE SEQUENCE [LARGE SCALE GENOMIC DNA]</scope>
</reference>
<dbReference type="EnsemblPlants" id="OPUNC05G07700.1">
    <property type="protein sequence ID" value="OPUNC05G07700.1"/>
    <property type="gene ID" value="OPUNC05G07700"/>
</dbReference>
<dbReference type="SUPFAM" id="SSF51445">
    <property type="entry name" value="(Trans)glycosidases"/>
    <property type="match status" value="1"/>
</dbReference>
<evidence type="ECO:0000256" key="5">
    <source>
        <dbReference type="SAM" id="SignalP"/>
    </source>
</evidence>
<evidence type="ECO:0000256" key="3">
    <source>
        <dbReference type="ARBA" id="ARBA00023295"/>
    </source>
</evidence>
<evidence type="ECO:0000256" key="2">
    <source>
        <dbReference type="ARBA" id="ARBA00022801"/>
    </source>
</evidence>
<dbReference type="InterPro" id="IPR001547">
    <property type="entry name" value="Glyco_hydro_5"/>
</dbReference>
<dbReference type="Gene3D" id="2.80.10.50">
    <property type="match status" value="1"/>
</dbReference>
<dbReference type="InterPro" id="IPR057232">
    <property type="entry name" value="DUF7910"/>
</dbReference>
<dbReference type="Gene3D" id="3.20.20.80">
    <property type="entry name" value="Glycosidases"/>
    <property type="match status" value="1"/>
</dbReference>
<dbReference type="GO" id="GO:0016477">
    <property type="term" value="P:cell migration"/>
    <property type="evidence" value="ECO:0007669"/>
    <property type="project" value="TreeGrafter"/>
</dbReference>
<feature type="domain" description="DUF7910" evidence="7">
    <location>
        <begin position="69"/>
        <end position="208"/>
    </location>
</feature>
<evidence type="ECO:0000313" key="9">
    <source>
        <dbReference type="Proteomes" id="UP000026962"/>
    </source>
</evidence>
<dbReference type="Proteomes" id="UP000026962">
    <property type="component" value="Chromosome 5"/>
</dbReference>
<evidence type="ECO:0000256" key="1">
    <source>
        <dbReference type="ARBA" id="ARBA00005641"/>
    </source>
</evidence>
<dbReference type="GO" id="GO:0004553">
    <property type="term" value="F:hydrolase activity, hydrolyzing O-glycosyl compounds"/>
    <property type="evidence" value="ECO:0007669"/>
    <property type="project" value="InterPro"/>
</dbReference>
<keyword evidence="9" id="KW-1185">Reference proteome</keyword>
<dbReference type="InterPro" id="IPR018087">
    <property type="entry name" value="Glyco_hydro_5_CS"/>
</dbReference>